<dbReference type="InterPro" id="IPR029069">
    <property type="entry name" value="HotDog_dom_sf"/>
</dbReference>
<dbReference type="SUPFAM" id="SSF54637">
    <property type="entry name" value="Thioesterase/thiol ester dehydrase-isomerase"/>
    <property type="match status" value="1"/>
</dbReference>
<dbReference type="RefSeq" id="XP_069207964.1">
    <property type="nucleotide sequence ID" value="XM_069353322.1"/>
</dbReference>
<evidence type="ECO:0000256" key="1">
    <source>
        <dbReference type="ARBA" id="ARBA00008324"/>
    </source>
</evidence>
<keyword evidence="5" id="KW-1185">Reference proteome</keyword>
<keyword evidence="2" id="KW-0378">Hydrolase</keyword>
<dbReference type="Proteomes" id="UP001565368">
    <property type="component" value="Unassembled WGS sequence"/>
</dbReference>
<dbReference type="PANTHER" id="PTHR21660:SF1">
    <property type="entry name" value="ACYL-COENZYME A THIOESTERASE 13"/>
    <property type="match status" value="1"/>
</dbReference>
<feature type="domain" description="Thioesterase" evidence="3">
    <location>
        <begin position="81"/>
        <end position="156"/>
    </location>
</feature>
<dbReference type="Gene3D" id="3.10.129.10">
    <property type="entry name" value="Hotdog Thioesterase"/>
    <property type="match status" value="1"/>
</dbReference>
<dbReference type="CDD" id="cd03443">
    <property type="entry name" value="PaaI_thioesterase"/>
    <property type="match status" value="1"/>
</dbReference>
<dbReference type="InterPro" id="IPR006683">
    <property type="entry name" value="Thioestr_dom"/>
</dbReference>
<evidence type="ECO:0000313" key="5">
    <source>
        <dbReference type="Proteomes" id="UP001565368"/>
    </source>
</evidence>
<name>A0ABR3Q064_9TREE</name>
<comment type="caution">
    <text evidence="4">The sequence shown here is derived from an EMBL/GenBank/DDBJ whole genome shotgun (WGS) entry which is preliminary data.</text>
</comment>
<organism evidence="4 5">
    <name type="scientific">Vanrija albida</name>
    <dbReference type="NCBI Taxonomy" id="181172"/>
    <lineage>
        <taxon>Eukaryota</taxon>
        <taxon>Fungi</taxon>
        <taxon>Dikarya</taxon>
        <taxon>Basidiomycota</taxon>
        <taxon>Agaricomycotina</taxon>
        <taxon>Tremellomycetes</taxon>
        <taxon>Trichosporonales</taxon>
        <taxon>Trichosporonaceae</taxon>
        <taxon>Vanrija</taxon>
    </lineage>
</organism>
<protein>
    <recommendedName>
        <fullName evidence="3">Thioesterase domain-containing protein</fullName>
    </recommendedName>
</protein>
<dbReference type="EMBL" id="JBBXJM010000004">
    <property type="protein sequence ID" value="KAL1408020.1"/>
    <property type="molecule type" value="Genomic_DNA"/>
</dbReference>
<gene>
    <name evidence="4" type="ORF">Q8F55_004817</name>
</gene>
<evidence type="ECO:0000313" key="4">
    <source>
        <dbReference type="EMBL" id="KAL1408020.1"/>
    </source>
</evidence>
<sequence>MSALLAPGPPPPGMRPFTEEEAAIAVRFVDAPPWGQELAGTIKPEYCDDVPPVNARGGRDAAGFRAVFSGVITEGMCNPLQNMHGGCSATIVDVMTSAAIAVVSTESFWGIPMLSGVSVNLDMVYYHPGQVGKKIKIVCEVERISPTLCNTRADIVEWDTGKRIAGGTHVKAWRPAKL</sequence>
<dbReference type="GeneID" id="95985860"/>
<proteinExistence type="inferred from homology"/>
<evidence type="ECO:0000256" key="2">
    <source>
        <dbReference type="ARBA" id="ARBA00022801"/>
    </source>
</evidence>
<comment type="similarity">
    <text evidence="1">Belongs to the thioesterase PaaI family.</text>
</comment>
<evidence type="ECO:0000259" key="3">
    <source>
        <dbReference type="Pfam" id="PF03061"/>
    </source>
</evidence>
<dbReference type="PANTHER" id="PTHR21660">
    <property type="entry name" value="THIOESTERASE SUPERFAMILY MEMBER-RELATED"/>
    <property type="match status" value="1"/>
</dbReference>
<accession>A0ABR3Q064</accession>
<dbReference type="Pfam" id="PF03061">
    <property type="entry name" value="4HBT"/>
    <property type="match status" value="1"/>
</dbReference>
<dbReference type="InterPro" id="IPR039298">
    <property type="entry name" value="ACOT13"/>
</dbReference>
<reference evidence="4 5" key="1">
    <citation type="submission" date="2023-08" db="EMBL/GenBank/DDBJ databases">
        <title>Annotated Genome Sequence of Vanrija albida AlHP1.</title>
        <authorList>
            <person name="Herzog R."/>
        </authorList>
    </citation>
    <scope>NUCLEOTIDE SEQUENCE [LARGE SCALE GENOMIC DNA]</scope>
    <source>
        <strain evidence="4 5">AlHP1</strain>
    </source>
</reference>